<organism evidence="2 3">
    <name type="scientific">Candidatus Spechtbacteria bacterium RIFCSPLOWO2_12_FULL_38_22</name>
    <dbReference type="NCBI Taxonomy" id="1802165"/>
    <lineage>
        <taxon>Bacteria</taxon>
        <taxon>Candidatus Spechtiibacteriota</taxon>
    </lineage>
</organism>
<dbReference type="EMBL" id="MHOK01000005">
    <property type="protein sequence ID" value="OGZ62222.1"/>
    <property type="molecule type" value="Genomic_DNA"/>
</dbReference>
<dbReference type="InterPro" id="IPR043993">
    <property type="entry name" value="T4SS_pilin"/>
</dbReference>
<keyword evidence="1" id="KW-0812">Transmembrane</keyword>
<feature type="transmembrane region" description="Helical" evidence="1">
    <location>
        <begin position="98"/>
        <end position="126"/>
    </location>
</feature>
<evidence type="ECO:0000313" key="3">
    <source>
        <dbReference type="Proteomes" id="UP000176770"/>
    </source>
</evidence>
<evidence type="ECO:0000313" key="2">
    <source>
        <dbReference type="EMBL" id="OGZ62222.1"/>
    </source>
</evidence>
<reference evidence="2 3" key="1">
    <citation type="journal article" date="2016" name="Nat. Commun.">
        <title>Thousands of microbial genomes shed light on interconnected biogeochemical processes in an aquifer system.</title>
        <authorList>
            <person name="Anantharaman K."/>
            <person name="Brown C.T."/>
            <person name="Hug L.A."/>
            <person name="Sharon I."/>
            <person name="Castelle C.J."/>
            <person name="Probst A.J."/>
            <person name="Thomas B.C."/>
            <person name="Singh A."/>
            <person name="Wilkins M.J."/>
            <person name="Karaoz U."/>
            <person name="Brodie E.L."/>
            <person name="Williams K.H."/>
            <person name="Hubbard S.S."/>
            <person name="Banfield J.F."/>
        </authorList>
    </citation>
    <scope>NUCLEOTIDE SEQUENCE [LARGE SCALE GENOMIC DNA]</scope>
</reference>
<comment type="caution">
    <text evidence="2">The sequence shown here is derived from an EMBL/GenBank/DDBJ whole genome shotgun (WGS) entry which is preliminary data.</text>
</comment>
<dbReference type="AlphaFoldDB" id="A0A1G2HI94"/>
<accession>A0A1G2HI94</accession>
<evidence type="ECO:0000256" key="1">
    <source>
        <dbReference type="SAM" id="Phobius"/>
    </source>
</evidence>
<dbReference type="Proteomes" id="UP000176770">
    <property type="component" value="Unassembled WGS sequence"/>
</dbReference>
<sequence length="139" mass="15245">MEKIFNRILFGVLIIFIATLPISPQITEADTRGGGLIPCGGTENPCGVRDLFVLLHNVVDFGITKLAPIFVVMMLVIGGFHILTSAGNPGRVTKGKDLIKWALIGYAIVLLSWIIINTIFSLIGLANWTGLNKWWEIKL</sequence>
<evidence type="ECO:0008006" key="4">
    <source>
        <dbReference type="Google" id="ProtNLM"/>
    </source>
</evidence>
<dbReference type="Pfam" id="PF18895">
    <property type="entry name" value="T4SS_pilin"/>
    <property type="match status" value="1"/>
</dbReference>
<gene>
    <name evidence="2" type="ORF">A3F94_02750</name>
</gene>
<proteinExistence type="predicted"/>
<protein>
    <recommendedName>
        <fullName evidence="4">TrbC/VIRB2 family protein</fullName>
    </recommendedName>
</protein>
<keyword evidence="1" id="KW-0472">Membrane</keyword>
<keyword evidence="1" id="KW-1133">Transmembrane helix</keyword>
<name>A0A1G2HI94_9BACT</name>
<dbReference type="STRING" id="1802165.A3F94_02750"/>
<feature type="transmembrane region" description="Helical" evidence="1">
    <location>
        <begin position="66"/>
        <end position="86"/>
    </location>
</feature>